<evidence type="ECO:0000313" key="3">
    <source>
        <dbReference type="EMBL" id="SCE83940.1"/>
    </source>
</evidence>
<dbReference type="AlphaFoldDB" id="A0A1C4VJ25"/>
<evidence type="ECO:0000256" key="2">
    <source>
        <dbReference type="ARBA" id="ARBA00023002"/>
    </source>
</evidence>
<keyword evidence="2" id="KW-0560">Oxidoreductase</keyword>
<dbReference type="Pfam" id="PF00106">
    <property type="entry name" value="adh_short"/>
    <property type="match status" value="1"/>
</dbReference>
<accession>A0A1C4VJ25</accession>
<gene>
    <name evidence="3" type="ORF">GA0070563_102319</name>
</gene>
<dbReference type="InterPro" id="IPR051019">
    <property type="entry name" value="VLCFA-Steroid_DH"/>
</dbReference>
<name>A0A1C4VJ25_9ACTN</name>
<dbReference type="InterPro" id="IPR036291">
    <property type="entry name" value="NAD(P)-bd_dom_sf"/>
</dbReference>
<protein>
    <submittedName>
        <fullName evidence="3">Short chain dehydrogenase</fullName>
    </submittedName>
</protein>
<dbReference type="InterPro" id="IPR002347">
    <property type="entry name" value="SDR_fam"/>
</dbReference>
<dbReference type="Proteomes" id="UP000183585">
    <property type="component" value="Unassembled WGS sequence"/>
</dbReference>
<sequence>MTQVKISADRFGPWALVTGASSGIGHEFARQLAANGLHVVLAGRLPDEVIARCR</sequence>
<reference evidence="4" key="1">
    <citation type="submission" date="2016-06" db="EMBL/GenBank/DDBJ databases">
        <authorList>
            <person name="Varghese N."/>
            <person name="Submissions Spin"/>
        </authorList>
    </citation>
    <scope>NUCLEOTIDE SEQUENCE [LARGE SCALE GENOMIC DNA]</scope>
    <source>
        <strain evidence="4">DSM 43168</strain>
    </source>
</reference>
<dbReference type="SUPFAM" id="SSF51735">
    <property type="entry name" value="NAD(P)-binding Rossmann-fold domains"/>
    <property type="match status" value="1"/>
</dbReference>
<dbReference type="RefSeq" id="WP_218107306.1">
    <property type="nucleotide sequence ID" value="NZ_FMCT01000002.1"/>
</dbReference>
<evidence type="ECO:0000256" key="1">
    <source>
        <dbReference type="ARBA" id="ARBA00006484"/>
    </source>
</evidence>
<dbReference type="PANTHER" id="PTHR43899">
    <property type="entry name" value="RH59310P"/>
    <property type="match status" value="1"/>
</dbReference>
<dbReference type="Gene3D" id="3.40.50.720">
    <property type="entry name" value="NAD(P)-binding Rossmann-like Domain"/>
    <property type="match status" value="1"/>
</dbReference>
<proteinExistence type="inferred from homology"/>
<organism evidence="3 4">
    <name type="scientific">Micromonospora carbonacea</name>
    <dbReference type="NCBI Taxonomy" id="47853"/>
    <lineage>
        <taxon>Bacteria</taxon>
        <taxon>Bacillati</taxon>
        <taxon>Actinomycetota</taxon>
        <taxon>Actinomycetes</taxon>
        <taxon>Micromonosporales</taxon>
        <taxon>Micromonosporaceae</taxon>
        <taxon>Micromonospora</taxon>
    </lineage>
</organism>
<dbReference type="GO" id="GO:0016491">
    <property type="term" value="F:oxidoreductase activity"/>
    <property type="evidence" value="ECO:0007669"/>
    <property type="project" value="UniProtKB-KW"/>
</dbReference>
<comment type="similarity">
    <text evidence="1">Belongs to the short-chain dehydrogenases/reductases (SDR) family.</text>
</comment>
<dbReference type="PANTHER" id="PTHR43899:SF13">
    <property type="entry name" value="RH59310P"/>
    <property type="match status" value="1"/>
</dbReference>
<dbReference type="EMBL" id="FMCT01000002">
    <property type="protein sequence ID" value="SCE83940.1"/>
    <property type="molecule type" value="Genomic_DNA"/>
</dbReference>
<evidence type="ECO:0000313" key="4">
    <source>
        <dbReference type="Proteomes" id="UP000183585"/>
    </source>
</evidence>
<keyword evidence="4" id="KW-1185">Reference proteome</keyword>